<reference evidence="4" key="2">
    <citation type="submission" date="2020-09" db="EMBL/GenBank/DDBJ databases">
        <authorList>
            <person name="Sun Q."/>
            <person name="Zhou Y."/>
        </authorList>
    </citation>
    <scope>NUCLEOTIDE SEQUENCE</scope>
    <source>
        <strain evidence="4">CGMCC 1.15794</strain>
    </source>
</reference>
<dbReference type="PANTHER" id="PTHR13789">
    <property type="entry name" value="MONOOXYGENASE"/>
    <property type="match status" value="1"/>
</dbReference>
<dbReference type="InterPro" id="IPR002938">
    <property type="entry name" value="FAD-bd"/>
</dbReference>
<sequence length="358" mass="38113">MQSIVIVGGGIAGLTLAAALDPNRFDVTVHEQRPDLPVAGTALAMWPEALEALADIGALDALGDAPRVERFRLRAASGRTWIDAPVPGSLLVSRGDLLHALADAVPAQTKRVVGRVDAPPPAPAGAVVVGADGVHSVVRATVAPRRAAARLTPYLAVRGVLPDGVDEELHGEYWGRGALLGISPHRDGTNWYTAFRSDAGPRRIDTTQALNLARARHAGSRAAGIRAVLDAAEPPTTLAQRVWTTPPLRTFAAGRTVLIGDAAHAMTPNLGRGACESILDAVSLARLLSRLPVDDALTAYDRERRRRTRRMQRASEIMMRVALAERGAVPRDRTIALLTRLAARRATTRTPTSPRGDE</sequence>
<evidence type="ECO:0000256" key="1">
    <source>
        <dbReference type="ARBA" id="ARBA00023002"/>
    </source>
</evidence>
<dbReference type="SUPFAM" id="SSF51905">
    <property type="entry name" value="FAD/NAD(P)-binding domain"/>
    <property type="match status" value="1"/>
</dbReference>
<evidence type="ECO:0000313" key="5">
    <source>
        <dbReference type="Proteomes" id="UP000657592"/>
    </source>
</evidence>
<dbReference type="Pfam" id="PF01494">
    <property type="entry name" value="FAD_binding_3"/>
    <property type="match status" value="1"/>
</dbReference>
<dbReference type="GO" id="GO:0071949">
    <property type="term" value="F:FAD binding"/>
    <property type="evidence" value="ECO:0007669"/>
    <property type="project" value="InterPro"/>
</dbReference>
<reference evidence="4" key="1">
    <citation type="journal article" date="2014" name="Int. J. Syst. Evol. Microbiol.">
        <title>Complete genome sequence of Corynebacterium casei LMG S-19264T (=DSM 44701T), isolated from a smear-ripened cheese.</title>
        <authorList>
            <consortium name="US DOE Joint Genome Institute (JGI-PGF)"/>
            <person name="Walter F."/>
            <person name="Albersmeier A."/>
            <person name="Kalinowski J."/>
            <person name="Ruckert C."/>
        </authorList>
    </citation>
    <scope>NUCLEOTIDE SEQUENCE</scope>
    <source>
        <strain evidence="4">CGMCC 1.15794</strain>
    </source>
</reference>
<dbReference type="PANTHER" id="PTHR13789:SF309">
    <property type="entry name" value="PUTATIVE (AFU_ORTHOLOGUE AFUA_6G14510)-RELATED"/>
    <property type="match status" value="1"/>
</dbReference>
<name>A0A917IFA7_9MICO</name>
<dbReference type="AlphaFoldDB" id="A0A917IFA7"/>
<accession>A0A917IFA7</accession>
<dbReference type="InterPro" id="IPR050493">
    <property type="entry name" value="FAD-dep_Monooxygenase_BioMet"/>
</dbReference>
<evidence type="ECO:0000313" key="4">
    <source>
        <dbReference type="EMBL" id="GGH43955.1"/>
    </source>
</evidence>
<protein>
    <submittedName>
        <fullName evidence="4">FAD-dependent oxidoreductase</fullName>
    </submittedName>
</protein>
<organism evidence="4 5">
    <name type="scientific">Microbacterium album</name>
    <dbReference type="NCBI Taxonomy" id="2053191"/>
    <lineage>
        <taxon>Bacteria</taxon>
        <taxon>Bacillati</taxon>
        <taxon>Actinomycetota</taxon>
        <taxon>Actinomycetes</taxon>
        <taxon>Micrococcales</taxon>
        <taxon>Microbacteriaceae</taxon>
        <taxon>Microbacterium</taxon>
    </lineage>
</organism>
<dbReference type="Gene3D" id="3.50.50.60">
    <property type="entry name" value="FAD/NAD(P)-binding domain"/>
    <property type="match status" value="1"/>
</dbReference>
<dbReference type="EMBL" id="BMJY01000006">
    <property type="protein sequence ID" value="GGH43955.1"/>
    <property type="molecule type" value="Genomic_DNA"/>
</dbReference>
<keyword evidence="2" id="KW-0503">Monooxygenase</keyword>
<feature type="domain" description="FAD-binding" evidence="3">
    <location>
        <begin position="128"/>
        <end position="313"/>
    </location>
</feature>
<comment type="caution">
    <text evidence="4">The sequence shown here is derived from an EMBL/GenBank/DDBJ whole genome shotgun (WGS) entry which is preliminary data.</text>
</comment>
<dbReference type="RefSeq" id="WP_188755969.1">
    <property type="nucleotide sequence ID" value="NZ_BMJY01000006.1"/>
</dbReference>
<proteinExistence type="predicted"/>
<dbReference type="PRINTS" id="PR00420">
    <property type="entry name" value="RNGMNOXGNASE"/>
</dbReference>
<dbReference type="GO" id="GO:0004497">
    <property type="term" value="F:monooxygenase activity"/>
    <property type="evidence" value="ECO:0007669"/>
    <property type="project" value="UniProtKB-KW"/>
</dbReference>
<keyword evidence="5" id="KW-1185">Reference proteome</keyword>
<gene>
    <name evidence="4" type="ORF">GCM10010921_18300</name>
</gene>
<dbReference type="InterPro" id="IPR036188">
    <property type="entry name" value="FAD/NAD-bd_sf"/>
</dbReference>
<keyword evidence="1" id="KW-0560">Oxidoreductase</keyword>
<evidence type="ECO:0000256" key="2">
    <source>
        <dbReference type="ARBA" id="ARBA00023033"/>
    </source>
</evidence>
<dbReference type="Proteomes" id="UP000657592">
    <property type="component" value="Unassembled WGS sequence"/>
</dbReference>
<evidence type="ECO:0000259" key="3">
    <source>
        <dbReference type="Pfam" id="PF01494"/>
    </source>
</evidence>
<dbReference type="Pfam" id="PF13450">
    <property type="entry name" value="NAD_binding_8"/>
    <property type="match status" value="1"/>
</dbReference>